<dbReference type="eggNOG" id="ENOG5030WSH">
    <property type="taxonomic scope" value="Bacteria"/>
</dbReference>
<evidence type="ECO:0000313" key="3">
    <source>
        <dbReference type="Proteomes" id="UP000027345"/>
    </source>
</evidence>
<comment type="caution">
    <text evidence="2">The sequence shown here is derived from an EMBL/GenBank/DDBJ whole genome shotgun (WGS) entry which is preliminary data.</text>
</comment>
<keyword evidence="3" id="KW-1185">Reference proteome</keyword>
<dbReference type="AlphaFoldDB" id="A0A066TV57"/>
<reference evidence="2 3" key="1">
    <citation type="submission" date="2014-05" db="EMBL/GenBank/DDBJ databases">
        <title>Draft genome sequence of Amycolatopsis rifamycinica DSM 46095.</title>
        <authorList>
            <person name="Lal R."/>
            <person name="Saxena A."/>
            <person name="Kumari R."/>
            <person name="Mukherjee U."/>
            <person name="Singh P."/>
            <person name="Sangwan N."/>
            <person name="Mahato N.K."/>
        </authorList>
    </citation>
    <scope>NUCLEOTIDE SEQUENCE [LARGE SCALE GENOMIC DNA]</scope>
    <source>
        <strain evidence="2 3">DSM 46095</strain>
    </source>
</reference>
<accession>A0A066TV57</accession>
<sequence>MATKLDGKVSGTFKVVADAGLQLGYEKSKQENTPVALQIVKDCMEIAKTASPPADPERAQVAGFEQQADRAMQEWQKKQVNETPSLTLSRNSARKGQKVTVVGKEFWANEMVDITVHATLVAQVEADGNGSFSASVTIPQSAPPPSFDTTITAVGKSSVKSASAPFHTA</sequence>
<evidence type="ECO:0000256" key="1">
    <source>
        <dbReference type="SAM" id="MobiDB-lite"/>
    </source>
</evidence>
<organism evidence="2 3">
    <name type="scientific">Amycolatopsis rifamycinica</name>
    <dbReference type="NCBI Taxonomy" id="287986"/>
    <lineage>
        <taxon>Bacteria</taxon>
        <taxon>Bacillati</taxon>
        <taxon>Actinomycetota</taxon>
        <taxon>Actinomycetes</taxon>
        <taxon>Pseudonocardiales</taxon>
        <taxon>Pseudonocardiaceae</taxon>
        <taxon>Amycolatopsis</taxon>
    </lineage>
</organism>
<name>A0A066TV57_9PSEU</name>
<dbReference type="Proteomes" id="UP000027345">
    <property type="component" value="Unassembled WGS sequence"/>
</dbReference>
<gene>
    <name evidence="2" type="ORF">DV20_29400</name>
</gene>
<proteinExistence type="predicted"/>
<feature type="region of interest" description="Disordered" evidence="1">
    <location>
        <begin position="50"/>
        <end position="72"/>
    </location>
</feature>
<protein>
    <recommendedName>
        <fullName evidence="4">IPT/TIG domain-containing protein</fullName>
    </recommendedName>
</protein>
<evidence type="ECO:0008006" key="4">
    <source>
        <dbReference type="Google" id="ProtNLM"/>
    </source>
</evidence>
<evidence type="ECO:0000313" key="2">
    <source>
        <dbReference type="EMBL" id="KDN18710.1"/>
    </source>
</evidence>
<dbReference type="EMBL" id="JMQI01000062">
    <property type="protein sequence ID" value="KDN18710.1"/>
    <property type="molecule type" value="Genomic_DNA"/>
</dbReference>